<evidence type="ECO:0000256" key="7">
    <source>
        <dbReference type="ARBA" id="ARBA00023251"/>
    </source>
</evidence>
<dbReference type="Proteomes" id="UP001596174">
    <property type="component" value="Unassembled WGS sequence"/>
</dbReference>
<evidence type="ECO:0000256" key="3">
    <source>
        <dbReference type="ARBA" id="ARBA00022475"/>
    </source>
</evidence>
<evidence type="ECO:0000313" key="11">
    <source>
        <dbReference type="Proteomes" id="UP001596174"/>
    </source>
</evidence>
<name>A0ABW1FYQ7_9ACTN</name>
<dbReference type="PROSITE" id="PS50850">
    <property type="entry name" value="MFS"/>
    <property type="match status" value="1"/>
</dbReference>
<feature type="transmembrane region" description="Helical" evidence="8">
    <location>
        <begin position="64"/>
        <end position="84"/>
    </location>
</feature>
<keyword evidence="5 8" id="KW-1133">Transmembrane helix</keyword>
<organism evidence="10 11">
    <name type="scientific">Streptacidiphilus monticola</name>
    <dbReference type="NCBI Taxonomy" id="2161674"/>
    <lineage>
        <taxon>Bacteria</taxon>
        <taxon>Bacillati</taxon>
        <taxon>Actinomycetota</taxon>
        <taxon>Actinomycetes</taxon>
        <taxon>Kitasatosporales</taxon>
        <taxon>Streptomycetaceae</taxon>
        <taxon>Streptacidiphilus</taxon>
    </lineage>
</organism>
<dbReference type="EMBL" id="JBHSQJ010000012">
    <property type="protein sequence ID" value="MFC5906467.1"/>
    <property type="molecule type" value="Genomic_DNA"/>
</dbReference>
<dbReference type="SUPFAM" id="SSF103473">
    <property type="entry name" value="MFS general substrate transporter"/>
    <property type="match status" value="1"/>
</dbReference>
<keyword evidence="11" id="KW-1185">Reference proteome</keyword>
<keyword evidence="3" id="KW-1003">Cell membrane</keyword>
<feature type="transmembrane region" description="Helical" evidence="8">
    <location>
        <begin position="121"/>
        <end position="143"/>
    </location>
</feature>
<evidence type="ECO:0000256" key="2">
    <source>
        <dbReference type="ARBA" id="ARBA00022448"/>
    </source>
</evidence>
<dbReference type="PANTHER" id="PTHR42718">
    <property type="entry name" value="MAJOR FACILITATOR SUPERFAMILY MULTIDRUG TRANSPORTER MFSC"/>
    <property type="match status" value="1"/>
</dbReference>
<dbReference type="Gene3D" id="1.20.1250.20">
    <property type="entry name" value="MFS general substrate transporter like domains"/>
    <property type="match status" value="1"/>
</dbReference>
<keyword evidence="6 8" id="KW-0472">Membrane</keyword>
<feature type="transmembrane region" description="Helical" evidence="8">
    <location>
        <begin position="283"/>
        <end position="304"/>
    </location>
</feature>
<evidence type="ECO:0000313" key="10">
    <source>
        <dbReference type="EMBL" id="MFC5906467.1"/>
    </source>
</evidence>
<evidence type="ECO:0000256" key="6">
    <source>
        <dbReference type="ARBA" id="ARBA00023136"/>
    </source>
</evidence>
<feature type="transmembrane region" description="Helical" evidence="8">
    <location>
        <begin position="217"/>
        <end position="235"/>
    </location>
</feature>
<dbReference type="PANTHER" id="PTHR42718:SF46">
    <property type="entry name" value="BLR6921 PROTEIN"/>
    <property type="match status" value="1"/>
</dbReference>
<protein>
    <submittedName>
        <fullName evidence="10">MFS transporter</fullName>
    </submittedName>
</protein>
<dbReference type="InterPro" id="IPR011701">
    <property type="entry name" value="MFS"/>
</dbReference>
<dbReference type="Gene3D" id="1.20.1720.10">
    <property type="entry name" value="Multidrug resistance protein D"/>
    <property type="match status" value="1"/>
</dbReference>
<feature type="transmembrane region" description="Helical" evidence="8">
    <location>
        <begin position="241"/>
        <end position="263"/>
    </location>
</feature>
<feature type="transmembrane region" description="Helical" evidence="8">
    <location>
        <begin position="448"/>
        <end position="470"/>
    </location>
</feature>
<keyword evidence="7" id="KW-0046">Antibiotic resistance</keyword>
<dbReference type="InterPro" id="IPR036259">
    <property type="entry name" value="MFS_trans_sf"/>
</dbReference>
<dbReference type="RefSeq" id="WP_380579899.1">
    <property type="nucleotide sequence ID" value="NZ_JBHSQJ010000012.1"/>
</dbReference>
<proteinExistence type="predicted"/>
<keyword evidence="4 8" id="KW-0812">Transmembrane</keyword>
<feature type="transmembrane region" description="Helical" evidence="8">
    <location>
        <begin position="29"/>
        <end position="52"/>
    </location>
</feature>
<dbReference type="Pfam" id="PF07690">
    <property type="entry name" value="MFS_1"/>
    <property type="match status" value="1"/>
</dbReference>
<feature type="transmembrane region" description="Helical" evidence="8">
    <location>
        <begin position="155"/>
        <end position="177"/>
    </location>
</feature>
<evidence type="ECO:0000256" key="8">
    <source>
        <dbReference type="SAM" id="Phobius"/>
    </source>
</evidence>
<evidence type="ECO:0000259" key="9">
    <source>
        <dbReference type="PROSITE" id="PS50850"/>
    </source>
</evidence>
<feature type="transmembrane region" description="Helical" evidence="8">
    <location>
        <begin position="343"/>
        <end position="363"/>
    </location>
</feature>
<comment type="caution">
    <text evidence="10">The sequence shown here is derived from an EMBL/GenBank/DDBJ whole genome shotgun (WGS) entry which is preliminary data.</text>
</comment>
<evidence type="ECO:0000256" key="5">
    <source>
        <dbReference type="ARBA" id="ARBA00022989"/>
    </source>
</evidence>
<feature type="domain" description="Major facilitator superfamily (MFS) profile" evidence="9">
    <location>
        <begin position="30"/>
        <end position="475"/>
    </location>
</feature>
<feature type="transmembrane region" description="Helical" evidence="8">
    <location>
        <begin position="310"/>
        <end position="331"/>
    </location>
</feature>
<sequence length="477" mass="48983">MPTSENIIHAPAAAAAARAAEQPPRRHPLALLTILTCQLMVILDATVVSIALPGIQRSLGFDAAGLSWVQNIYLLAFGGLLLLGGRAGDSFGRRRLLVLGVGLFTLASLAGGLATSPGMLLGARIAQGVGAALAAPNTLALIVSTFRDPAERARAIGLFSAMSAGGGTVGLILGGLLTSLISWRWVMFINVPFGLAVSLLAPRVVQEPERHPGRLDVPGAALATTGTAALVYGFIRAARDWADPLALGSFAAAALLLSGFVLVELRTERPLLPLGLLATRVRAGGYAAMALVAAAMFGMFFFVTQYLQVVLGYSAMRAGLAFLPLTVPLFAAARTVPRLVPRWGPGLFLLTGPLLIGAGMLLLTRLGPDSRFATGVLPALLLFGFGAGSTMAPLSLTILHGVRPEESGAASGTLQTMQQVGGALGTAVLLTAFSAAEHPGPAGFAHGVAVAMGWGALAVGLAWAVLALVVRPRGRLE</sequence>
<feature type="transmembrane region" description="Helical" evidence="8">
    <location>
        <begin position="375"/>
        <end position="399"/>
    </location>
</feature>
<dbReference type="InterPro" id="IPR020846">
    <property type="entry name" value="MFS_dom"/>
</dbReference>
<evidence type="ECO:0000256" key="4">
    <source>
        <dbReference type="ARBA" id="ARBA00022692"/>
    </source>
</evidence>
<dbReference type="CDD" id="cd17321">
    <property type="entry name" value="MFS_MMR_MDR_like"/>
    <property type="match status" value="1"/>
</dbReference>
<reference evidence="11" key="1">
    <citation type="journal article" date="2019" name="Int. J. Syst. Evol. Microbiol.">
        <title>The Global Catalogue of Microorganisms (GCM) 10K type strain sequencing project: providing services to taxonomists for standard genome sequencing and annotation.</title>
        <authorList>
            <consortium name="The Broad Institute Genomics Platform"/>
            <consortium name="The Broad Institute Genome Sequencing Center for Infectious Disease"/>
            <person name="Wu L."/>
            <person name="Ma J."/>
        </authorList>
    </citation>
    <scope>NUCLEOTIDE SEQUENCE [LARGE SCALE GENOMIC DNA]</scope>
    <source>
        <strain evidence="11">JCM 4816</strain>
    </source>
</reference>
<keyword evidence="2" id="KW-0813">Transport</keyword>
<gene>
    <name evidence="10" type="ORF">ACFP3V_04440</name>
</gene>
<feature type="transmembrane region" description="Helical" evidence="8">
    <location>
        <begin position="183"/>
        <end position="205"/>
    </location>
</feature>
<evidence type="ECO:0000256" key="1">
    <source>
        <dbReference type="ARBA" id="ARBA00004651"/>
    </source>
</evidence>
<accession>A0ABW1FYQ7</accession>
<feature type="transmembrane region" description="Helical" evidence="8">
    <location>
        <begin position="96"/>
        <end position="115"/>
    </location>
</feature>
<feature type="transmembrane region" description="Helical" evidence="8">
    <location>
        <begin position="420"/>
        <end position="436"/>
    </location>
</feature>
<comment type="subcellular location">
    <subcellularLocation>
        <location evidence="1">Cell membrane</location>
        <topology evidence="1">Multi-pass membrane protein</topology>
    </subcellularLocation>
</comment>